<evidence type="ECO:0000256" key="1">
    <source>
        <dbReference type="ARBA" id="ARBA00001947"/>
    </source>
</evidence>
<dbReference type="PANTHER" id="PTHR42940">
    <property type="entry name" value="ALCOHOL DEHYDROGENASE 1-RELATED"/>
    <property type="match status" value="1"/>
</dbReference>
<dbReference type="RefSeq" id="WP_379595037.1">
    <property type="nucleotide sequence ID" value="NZ_JBHRTN010000007.1"/>
</dbReference>
<dbReference type="Pfam" id="PF08240">
    <property type="entry name" value="ADH_N"/>
    <property type="match status" value="1"/>
</dbReference>
<comment type="cofactor">
    <cofactor evidence="1 7">
        <name>Zn(2+)</name>
        <dbReference type="ChEBI" id="CHEBI:29105"/>
    </cofactor>
</comment>
<dbReference type="InterPro" id="IPR020843">
    <property type="entry name" value="ER"/>
</dbReference>
<protein>
    <recommendedName>
        <fullName evidence="3">alcohol dehydrogenase</fullName>
        <ecNumber evidence="3">1.1.1.1</ecNumber>
    </recommendedName>
</protein>
<evidence type="ECO:0000256" key="3">
    <source>
        <dbReference type="ARBA" id="ARBA00013190"/>
    </source>
</evidence>
<dbReference type="InterPro" id="IPR001763">
    <property type="entry name" value="Rhodanese-like_dom"/>
</dbReference>
<dbReference type="InterPro" id="IPR013149">
    <property type="entry name" value="ADH-like_C"/>
</dbReference>
<dbReference type="PANTHER" id="PTHR42940:SF8">
    <property type="entry name" value="VACUOLAR PROTEIN SORTING-ASSOCIATED PROTEIN 11"/>
    <property type="match status" value="1"/>
</dbReference>
<evidence type="ECO:0000256" key="5">
    <source>
        <dbReference type="ARBA" id="ARBA00022833"/>
    </source>
</evidence>
<gene>
    <name evidence="9" type="ORF">ACFOD4_06045</name>
</gene>
<keyword evidence="5 7" id="KW-0862">Zinc</keyword>
<proteinExistence type="inferred from homology"/>
<keyword evidence="10" id="KW-1185">Reference proteome</keyword>
<sequence>MRGWAVVETGAPLEDIEFPTPEPQGEEVLIEVTHCGVCHSDLHIWEGGYDLGSRGTMSLKDRGVVLPLAMGHEVVGRVAKLGPDAKGVKVGDMRVVFPWLGCGQCERCQAGDDNMCAVKPLSIGVFQNGGYATHVLARSPRHLAAFDGLDPAVAATYACSGITVYSAIRKVMPLPADKPIVIVGAGGLGLNAIEILKAMGHKRIVVVDVSDEKLAGAREAGASDTVLAGSDDTTARITGACGGPVEAVIDLVNGTATARFAFDALVKGGKLIQVGLFGGELNLPLPLMATKALTVQGSYVGSPKDLQEVIALAQQGKLSPLPVSTEPASAVNSVLNRLRDGKVRGRVVLTAA</sequence>
<dbReference type="CDD" id="cd08240">
    <property type="entry name" value="6_hydroxyhexanoate_dh_like"/>
    <property type="match status" value="1"/>
</dbReference>
<dbReference type="InterPro" id="IPR011032">
    <property type="entry name" value="GroES-like_sf"/>
</dbReference>
<dbReference type="PROSITE" id="PS50206">
    <property type="entry name" value="RHODANESE_3"/>
    <property type="match status" value="1"/>
</dbReference>
<feature type="domain" description="Rhodanese" evidence="8">
    <location>
        <begin position="174"/>
        <end position="223"/>
    </location>
</feature>
<organism evidence="9 10">
    <name type="scientific">Teichococcus globiformis</name>
    <dbReference type="NCBI Taxonomy" id="2307229"/>
    <lineage>
        <taxon>Bacteria</taxon>
        <taxon>Pseudomonadati</taxon>
        <taxon>Pseudomonadota</taxon>
        <taxon>Alphaproteobacteria</taxon>
        <taxon>Acetobacterales</taxon>
        <taxon>Roseomonadaceae</taxon>
        <taxon>Roseomonas</taxon>
    </lineage>
</organism>
<dbReference type="EC" id="1.1.1.1" evidence="3"/>
<accession>A0ABV7FW57</accession>
<reference evidence="10" key="1">
    <citation type="journal article" date="2019" name="Int. J. Syst. Evol. Microbiol.">
        <title>The Global Catalogue of Microorganisms (GCM) 10K type strain sequencing project: providing services to taxonomists for standard genome sequencing and annotation.</title>
        <authorList>
            <consortium name="The Broad Institute Genomics Platform"/>
            <consortium name="The Broad Institute Genome Sequencing Center for Infectious Disease"/>
            <person name="Wu L."/>
            <person name="Ma J."/>
        </authorList>
    </citation>
    <scope>NUCLEOTIDE SEQUENCE [LARGE SCALE GENOMIC DNA]</scope>
    <source>
        <strain evidence="10">KCTC 52094</strain>
    </source>
</reference>
<evidence type="ECO:0000256" key="7">
    <source>
        <dbReference type="RuleBase" id="RU361277"/>
    </source>
</evidence>
<dbReference type="InterPro" id="IPR036291">
    <property type="entry name" value="NAD(P)-bd_dom_sf"/>
</dbReference>
<dbReference type="EMBL" id="JBHRTN010000007">
    <property type="protein sequence ID" value="MFC3124619.1"/>
    <property type="molecule type" value="Genomic_DNA"/>
</dbReference>
<comment type="similarity">
    <text evidence="2 7">Belongs to the zinc-containing alcohol dehydrogenase family.</text>
</comment>
<dbReference type="SUPFAM" id="SSF50129">
    <property type="entry name" value="GroES-like"/>
    <property type="match status" value="1"/>
</dbReference>
<evidence type="ECO:0000313" key="10">
    <source>
        <dbReference type="Proteomes" id="UP001595593"/>
    </source>
</evidence>
<keyword evidence="4 7" id="KW-0479">Metal-binding</keyword>
<dbReference type="SMART" id="SM00829">
    <property type="entry name" value="PKS_ER"/>
    <property type="match status" value="1"/>
</dbReference>
<evidence type="ECO:0000256" key="4">
    <source>
        <dbReference type="ARBA" id="ARBA00022723"/>
    </source>
</evidence>
<dbReference type="Gene3D" id="3.90.180.10">
    <property type="entry name" value="Medium-chain alcohol dehydrogenases, catalytic domain"/>
    <property type="match status" value="1"/>
</dbReference>
<dbReference type="SUPFAM" id="SSF51735">
    <property type="entry name" value="NAD(P)-binding Rossmann-fold domains"/>
    <property type="match status" value="1"/>
</dbReference>
<evidence type="ECO:0000256" key="6">
    <source>
        <dbReference type="ARBA" id="ARBA00023002"/>
    </source>
</evidence>
<evidence type="ECO:0000313" key="9">
    <source>
        <dbReference type="EMBL" id="MFC3124619.1"/>
    </source>
</evidence>
<keyword evidence="6" id="KW-0560">Oxidoreductase</keyword>
<dbReference type="InterPro" id="IPR002328">
    <property type="entry name" value="ADH_Zn_CS"/>
</dbReference>
<dbReference type="InterPro" id="IPR013154">
    <property type="entry name" value="ADH-like_N"/>
</dbReference>
<evidence type="ECO:0000259" key="8">
    <source>
        <dbReference type="PROSITE" id="PS50206"/>
    </source>
</evidence>
<comment type="caution">
    <text evidence="9">The sequence shown here is derived from an EMBL/GenBank/DDBJ whole genome shotgun (WGS) entry which is preliminary data.</text>
</comment>
<evidence type="ECO:0000256" key="2">
    <source>
        <dbReference type="ARBA" id="ARBA00008072"/>
    </source>
</evidence>
<dbReference type="Proteomes" id="UP001595593">
    <property type="component" value="Unassembled WGS sequence"/>
</dbReference>
<dbReference type="PROSITE" id="PS00059">
    <property type="entry name" value="ADH_ZINC"/>
    <property type="match status" value="1"/>
</dbReference>
<dbReference type="Gene3D" id="3.40.50.720">
    <property type="entry name" value="NAD(P)-binding Rossmann-like Domain"/>
    <property type="match status" value="1"/>
</dbReference>
<dbReference type="Pfam" id="PF00107">
    <property type="entry name" value="ADH_zinc_N"/>
    <property type="match status" value="1"/>
</dbReference>
<name>A0ABV7FW57_9PROT</name>